<evidence type="ECO:0000313" key="4">
    <source>
        <dbReference type="Proteomes" id="UP000251889"/>
    </source>
</evidence>
<feature type="domain" description="DUF3857" evidence="2">
    <location>
        <begin position="97"/>
        <end position="232"/>
    </location>
</feature>
<keyword evidence="4" id="KW-1185">Reference proteome</keyword>
<evidence type="ECO:0008006" key="5">
    <source>
        <dbReference type="Google" id="ProtNLM"/>
    </source>
</evidence>
<dbReference type="InterPro" id="IPR002931">
    <property type="entry name" value="Transglutaminase-like"/>
</dbReference>
<dbReference type="Pfam" id="PF12969">
    <property type="entry name" value="DUF3857"/>
    <property type="match status" value="1"/>
</dbReference>
<dbReference type="Gene3D" id="2.60.120.1130">
    <property type="match status" value="1"/>
</dbReference>
<reference evidence="3 4" key="1">
    <citation type="submission" date="2018-06" db="EMBL/GenBank/DDBJ databases">
        <title>Chryseolinea flavus sp. nov., a member of the phylum Bacteroidetes isolated from soil.</title>
        <authorList>
            <person name="Li Y."/>
            <person name="Wang J."/>
        </authorList>
    </citation>
    <scope>NUCLEOTIDE SEQUENCE [LARGE SCALE GENOMIC DNA]</scope>
    <source>
        <strain evidence="3 4">SDU1-6</strain>
    </source>
</reference>
<dbReference type="Gene3D" id="3.10.620.30">
    <property type="match status" value="1"/>
</dbReference>
<proteinExistence type="predicted"/>
<evidence type="ECO:0000313" key="3">
    <source>
        <dbReference type="EMBL" id="RAV99402.1"/>
    </source>
</evidence>
<name>A0A364Y0G9_9BACT</name>
<dbReference type="Proteomes" id="UP000251889">
    <property type="component" value="Unassembled WGS sequence"/>
</dbReference>
<protein>
    <recommendedName>
        <fullName evidence="5">Transglutaminase-like domain-containing protein</fullName>
    </recommendedName>
</protein>
<evidence type="ECO:0000259" key="2">
    <source>
        <dbReference type="Pfam" id="PF12969"/>
    </source>
</evidence>
<accession>A0A364Y0G9</accession>
<dbReference type="AlphaFoldDB" id="A0A364Y0G9"/>
<gene>
    <name evidence="3" type="ORF">DQQ10_19460</name>
</gene>
<organism evidence="3 4">
    <name type="scientific">Pseudochryseolinea flava</name>
    <dbReference type="NCBI Taxonomy" id="2059302"/>
    <lineage>
        <taxon>Bacteria</taxon>
        <taxon>Pseudomonadati</taxon>
        <taxon>Bacteroidota</taxon>
        <taxon>Cytophagia</taxon>
        <taxon>Cytophagales</taxon>
        <taxon>Fulvivirgaceae</taxon>
        <taxon>Pseudochryseolinea</taxon>
    </lineage>
</organism>
<dbReference type="OrthoDB" id="8595007at2"/>
<dbReference type="EMBL" id="QMFY01000011">
    <property type="protein sequence ID" value="RAV99402.1"/>
    <property type="molecule type" value="Genomic_DNA"/>
</dbReference>
<dbReference type="InterPro" id="IPR038765">
    <property type="entry name" value="Papain-like_cys_pep_sf"/>
</dbReference>
<dbReference type="InterPro" id="IPR024618">
    <property type="entry name" value="DUF3857"/>
</dbReference>
<evidence type="ECO:0000259" key="1">
    <source>
        <dbReference type="Pfam" id="PF01841"/>
    </source>
</evidence>
<dbReference type="SUPFAM" id="SSF54001">
    <property type="entry name" value="Cysteine proteinases"/>
    <property type="match status" value="1"/>
</dbReference>
<sequence>MECQNKALVSAGKEGIMKKTFLSLSFVMVVMSTFGQSSDVWQEFKSKFPDEAAIFVNRSEIQNIVIKADSLQVFSDVKEDVLHLKDQTEFLSGRRVYGSHFTQVNNLKARTLVWDKNRYKEMDVTSFKKNSDRDRGIFYDDSYYYSFDFPSVALRNRTQLEYTENIRDPKFLSGYVFQSYLPQVKSSFIVKASKDVTLFYEVMNDPNKLVQFKKSEKGGIVTYEWFAENMPASKSEDNSPSARYYVPHVVCYVKSFETKKGKVNVLSDLNDLYRWYYTFIKDLNKESSPELTSIVEKIKASSKNELDLVKNVFYWVQTNIQYIAFEQGMRGLIPHNGSYICEKRYGDCKDMANLIVNMLKLANVKAYHTWIGTRDLPYRYTKVPTPLVDNHMIATYVAADGKYYFLDATSDHTAFGLPSSMIQGKEALISIDENKFEVKEVPVMSMDRSVMTDSMSIKIEGTQLVGTGRSELSGYSKVFGGYELDRAEQDHVKRYVTRLLGKGSNKFYLDTYSLGDLEDRDKTTKINYTFRVADYFQKLGEEMYINLNLNKDFYNTYINVETRKAPKDNEYQYVKYEVVELAIPDDYVIDYLPPNATHHADLVGYDMTYQSLPGKILFTKKFYVNYLMMNPSSFQEWNDAVKKVSEAYRESIILKKK</sequence>
<feature type="domain" description="Transglutaminase-like" evidence="1">
    <location>
        <begin position="293"/>
        <end position="366"/>
    </location>
</feature>
<dbReference type="Gene3D" id="2.60.40.3140">
    <property type="match status" value="1"/>
</dbReference>
<comment type="caution">
    <text evidence="3">The sequence shown here is derived from an EMBL/GenBank/DDBJ whole genome shotgun (WGS) entry which is preliminary data.</text>
</comment>
<dbReference type="Pfam" id="PF01841">
    <property type="entry name" value="Transglut_core"/>
    <property type="match status" value="1"/>
</dbReference>